<name>A0A5C3NP50_9APHY</name>
<dbReference type="EMBL" id="ML212826">
    <property type="protein sequence ID" value="TFK78078.1"/>
    <property type="molecule type" value="Genomic_DNA"/>
</dbReference>
<evidence type="ECO:0000313" key="2">
    <source>
        <dbReference type="Proteomes" id="UP000308197"/>
    </source>
</evidence>
<dbReference type="InParanoid" id="A0A5C3NP50"/>
<gene>
    <name evidence="1" type="ORF">K466DRAFT_507784</name>
</gene>
<accession>A0A5C3NP50</accession>
<evidence type="ECO:0000313" key="1">
    <source>
        <dbReference type="EMBL" id="TFK78078.1"/>
    </source>
</evidence>
<keyword evidence="2" id="KW-1185">Reference proteome</keyword>
<dbReference type="STRING" id="1314778.A0A5C3NP50"/>
<dbReference type="AlphaFoldDB" id="A0A5C3NP50"/>
<protein>
    <submittedName>
        <fullName evidence="1">Uncharacterized protein</fullName>
    </submittedName>
</protein>
<dbReference type="Proteomes" id="UP000308197">
    <property type="component" value="Unassembled WGS sequence"/>
</dbReference>
<organism evidence="1 2">
    <name type="scientific">Polyporus arcularius HHB13444</name>
    <dbReference type="NCBI Taxonomy" id="1314778"/>
    <lineage>
        <taxon>Eukaryota</taxon>
        <taxon>Fungi</taxon>
        <taxon>Dikarya</taxon>
        <taxon>Basidiomycota</taxon>
        <taxon>Agaricomycotina</taxon>
        <taxon>Agaricomycetes</taxon>
        <taxon>Polyporales</taxon>
        <taxon>Polyporaceae</taxon>
        <taxon>Polyporus</taxon>
    </lineage>
</organism>
<reference evidence="1 2" key="1">
    <citation type="journal article" date="2019" name="Nat. Ecol. Evol.">
        <title>Megaphylogeny resolves global patterns of mushroom evolution.</title>
        <authorList>
            <person name="Varga T."/>
            <person name="Krizsan K."/>
            <person name="Foldi C."/>
            <person name="Dima B."/>
            <person name="Sanchez-Garcia M."/>
            <person name="Sanchez-Ramirez S."/>
            <person name="Szollosi G.J."/>
            <person name="Szarkandi J.G."/>
            <person name="Papp V."/>
            <person name="Albert L."/>
            <person name="Andreopoulos W."/>
            <person name="Angelini C."/>
            <person name="Antonin V."/>
            <person name="Barry K.W."/>
            <person name="Bougher N.L."/>
            <person name="Buchanan P."/>
            <person name="Buyck B."/>
            <person name="Bense V."/>
            <person name="Catcheside P."/>
            <person name="Chovatia M."/>
            <person name="Cooper J."/>
            <person name="Damon W."/>
            <person name="Desjardin D."/>
            <person name="Finy P."/>
            <person name="Geml J."/>
            <person name="Haridas S."/>
            <person name="Hughes K."/>
            <person name="Justo A."/>
            <person name="Karasinski D."/>
            <person name="Kautmanova I."/>
            <person name="Kiss B."/>
            <person name="Kocsube S."/>
            <person name="Kotiranta H."/>
            <person name="LaButti K.M."/>
            <person name="Lechner B.E."/>
            <person name="Liimatainen K."/>
            <person name="Lipzen A."/>
            <person name="Lukacs Z."/>
            <person name="Mihaltcheva S."/>
            <person name="Morgado L.N."/>
            <person name="Niskanen T."/>
            <person name="Noordeloos M.E."/>
            <person name="Ohm R.A."/>
            <person name="Ortiz-Santana B."/>
            <person name="Ovrebo C."/>
            <person name="Racz N."/>
            <person name="Riley R."/>
            <person name="Savchenko A."/>
            <person name="Shiryaev A."/>
            <person name="Soop K."/>
            <person name="Spirin V."/>
            <person name="Szebenyi C."/>
            <person name="Tomsovsky M."/>
            <person name="Tulloss R.E."/>
            <person name="Uehling J."/>
            <person name="Grigoriev I.V."/>
            <person name="Vagvolgyi C."/>
            <person name="Papp T."/>
            <person name="Martin F.M."/>
            <person name="Miettinen O."/>
            <person name="Hibbett D.S."/>
            <person name="Nagy L.G."/>
        </authorList>
    </citation>
    <scope>NUCLEOTIDE SEQUENCE [LARGE SCALE GENOMIC DNA]</scope>
    <source>
        <strain evidence="1 2">HHB13444</strain>
    </source>
</reference>
<sequence length="114" mass="12955">MGCSPFFAATGCHPVLPLDVFEATYLMPAPDHLVSTTDLIGARARALARRQQDLEVIYSKVYEARLAAARQLERDHTTTIRDFDFQRGALVLMRNTAIEKSLNRKMRPRYLGPY</sequence>
<proteinExistence type="predicted"/>